<feature type="region of interest" description="Disordered" evidence="1">
    <location>
        <begin position="368"/>
        <end position="404"/>
    </location>
</feature>
<dbReference type="EMBL" id="AAQM03000417">
    <property type="protein sequence ID" value="EPR56836.1"/>
    <property type="molecule type" value="Genomic_DNA"/>
</dbReference>
<sequence length="675" mass="70603">MWQLWNPSGPDGCFSPNERGTAVRQVGGLPHVTKRLSNAVPSFSPVRGSGTQGKSLCSVVASSSFRAAYGALLVVVVSLVSLPALAGSSEGSVLSAAGITTASEAVASSERSVLRGAVSKGTFLQSIAPHDNEASGREMNAEAPDLSGNNVIAMANAFNHSIVEPVAKKAGETVAMIAADVAAAVSAAGGAAAPVNDGGSFIQTNANVLGRGAGESAGLFSAGRARVLRQKLGRNIRASNKQELNTLHASGNATRSSPPTSVPAGSTPGAPDSTAEHAKTSQIQTPSSSVAPTLHPTPVPSPEQTQQQVQTQQPTQEAQQQVIDAQKQAEEALEEAEAALEQAHKAQEALGQATDPQHVEQVERAEQALQHAQEAQQQAQELQQHAQELQQQLQSEQEKHEEQLPQDIPQLLNQGPAVTPGNTVTPSATTAVSAKLHEMAVQQIEQLRMQQKSIDIDMKHLKAVASHIAEQERRAAEVLEKIECASGNGQGPCDTDAVYTMNTNPRPVERPYPTEQTIDTPPVRQAQHHLEPQMAPESASPAEQEATPDFMPAAGVRPMPERAPPAETVETPESEAPVQGEKTTETASPDGEATTFELTPPAAGARPMPVPAPPAETVETPKAEAPVEAEKTTETASPEEEATTVELTSPAAGVRPMPERAPPAETVETPEAEAP</sequence>
<feature type="region of interest" description="Disordered" evidence="1">
    <location>
        <begin position="247"/>
        <end position="328"/>
    </location>
</feature>
<accession>S7UF98</accession>
<comment type="caution">
    <text evidence="2">The sequence shown here is derived from an EMBL/GenBank/DDBJ whole genome shotgun (WGS) entry which is preliminary data.</text>
</comment>
<protein>
    <submittedName>
        <fullName evidence="2">Uncharacterized protein</fullName>
    </submittedName>
</protein>
<feature type="compositionally biased region" description="Polar residues" evidence="1">
    <location>
        <begin position="247"/>
        <end position="259"/>
    </location>
</feature>
<feature type="non-terminal residue" evidence="2">
    <location>
        <position position="675"/>
    </location>
</feature>
<evidence type="ECO:0000313" key="2">
    <source>
        <dbReference type="EMBL" id="EPR56836.1"/>
    </source>
</evidence>
<dbReference type="Proteomes" id="UP000005641">
    <property type="component" value="Unassembled WGS sequence"/>
</dbReference>
<feature type="compositionally biased region" description="Low complexity" evidence="1">
    <location>
        <begin position="368"/>
        <end position="395"/>
    </location>
</feature>
<name>S7UF98_TOXGG</name>
<evidence type="ECO:0000256" key="1">
    <source>
        <dbReference type="SAM" id="MobiDB-lite"/>
    </source>
</evidence>
<reference evidence="2 3" key="2">
    <citation type="submission" date="2013-05" db="EMBL/GenBank/DDBJ databases">
        <authorList>
            <person name="Sibley D."/>
            <person name="Venepally P."/>
            <person name="Karamycheva S."/>
            <person name="Hadjithomas M."/>
            <person name="Khan A."/>
            <person name="Brunk B."/>
            <person name="Roos D."/>
            <person name="Caler E."/>
            <person name="Lorenzi H."/>
        </authorList>
    </citation>
    <scope>NUCLEOTIDE SEQUENCE [LARGE SCALE GENOMIC DNA]</scope>
    <source>
        <strain evidence="2 3">GT1</strain>
    </source>
</reference>
<organism evidence="2 3">
    <name type="scientific">Toxoplasma gondii (strain ATCC 50853 / GT1)</name>
    <dbReference type="NCBI Taxonomy" id="507601"/>
    <lineage>
        <taxon>Eukaryota</taxon>
        <taxon>Sar</taxon>
        <taxon>Alveolata</taxon>
        <taxon>Apicomplexa</taxon>
        <taxon>Conoidasida</taxon>
        <taxon>Coccidia</taxon>
        <taxon>Eucoccidiorida</taxon>
        <taxon>Eimeriorina</taxon>
        <taxon>Sarcocystidae</taxon>
        <taxon>Toxoplasma</taxon>
    </lineage>
</organism>
<feature type="region of interest" description="Disordered" evidence="1">
    <location>
        <begin position="340"/>
        <end position="359"/>
    </location>
</feature>
<feature type="region of interest" description="Disordered" evidence="1">
    <location>
        <begin position="524"/>
        <end position="675"/>
    </location>
</feature>
<feature type="compositionally biased region" description="Low complexity" evidence="1">
    <location>
        <begin position="535"/>
        <end position="545"/>
    </location>
</feature>
<feature type="compositionally biased region" description="Polar residues" evidence="1">
    <location>
        <begin position="280"/>
        <end position="291"/>
    </location>
</feature>
<gene>
    <name evidence="2" type="ORF">TGGT1_318880</name>
</gene>
<feature type="compositionally biased region" description="Low complexity" evidence="1">
    <location>
        <begin position="302"/>
        <end position="326"/>
    </location>
</feature>
<proteinExistence type="predicted"/>
<evidence type="ECO:0000313" key="3">
    <source>
        <dbReference type="Proteomes" id="UP000005641"/>
    </source>
</evidence>
<dbReference type="VEuPathDB" id="ToxoDB:TGGT1_318880"/>
<reference evidence="2 3" key="1">
    <citation type="submission" date="2006-05" db="EMBL/GenBank/DDBJ databases">
        <authorList>
            <person name="Paulsen I."/>
        </authorList>
    </citation>
    <scope>NUCLEOTIDE SEQUENCE [LARGE SCALE GENOMIC DNA]</scope>
    <source>
        <strain evidence="2 3">GT1</strain>
    </source>
</reference>
<dbReference type="AlphaFoldDB" id="S7UF98"/>